<evidence type="ECO:0000313" key="2">
    <source>
        <dbReference type="EMBL" id="GMM47591.1"/>
    </source>
</evidence>
<dbReference type="PANTHER" id="PTHR28029">
    <property type="entry name" value="PROTEIN ILM1"/>
    <property type="match status" value="1"/>
</dbReference>
<dbReference type="InterPro" id="IPR018815">
    <property type="entry name" value="Incr_loss_mito_DNA_1"/>
</dbReference>
<sequence length="186" mass="21314">MALFSSNVLLSGRILLFSYIAYYLIVSPKTVLEYSGVLVLSSSMNLPLLMVNEKSPIYATIGVLMISLILSDAAPLIEGNTAYFESAVFARLLFFFGLCAYCYLGDWVILCNSVVFSYSFIEVWFGILTFSTLKEEKYAREKAAMVKESEYRQKFERGELEEEEADKYEEKLKEAEYQKIMSEFKN</sequence>
<gene>
    <name evidence="2" type="ORF">DAPK24_041890</name>
</gene>
<feature type="transmembrane region" description="Helical" evidence="1">
    <location>
        <begin position="115"/>
        <end position="133"/>
    </location>
</feature>
<evidence type="ECO:0000256" key="1">
    <source>
        <dbReference type="SAM" id="Phobius"/>
    </source>
</evidence>
<feature type="transmembrane region" description="Helical" evidence="1">
    <location>
        <begin position="89"/>
        <end position="109"/>
    </location>
</feature>
<dbReference type="EMBL" id="BTGB01000009">
    <property type="protein sequence ID" value="GMM47591.1"/>
    <property type="molecule type" value="Genomic_DNA"/>
</dbReference>
<dbReference type="Pfam" id="PF10311">
    <property type="entry name" value="Ilm1"/>
    <property type="match status" value="1"/>
</dbReference>
<protein>
    <submittedName>
        <fullName evidence="2">Ilm1 protein</fullName>
    </submittedName>
</protein>
<reference evidence="2 3" key="1">
    <citation type="journal article" date="2023" name="Elife">
        <title>Identification of key yeast species and microbe-microbe interactions impacting larval growth of Drosophila in the wild.</title>
        <authorList>
            <person name="Mure A."/>
            <person name="Sugiura Y."/>
            <person name="Maeda R."/>
            <person name="Honda K."/>
            <person name="Sakurai N."/>
            <person name="Takahashi Y."/>
            <person name="Watada M."/>
            <person name="Katoh T."/>
            <person name="Gotoh A."/>
            <person name="Gotoh Y."/>
            <person name="Taniguchi I."/>
            <person name="Nakamura K."/>
            <person name="Hayashi T."/>
            <person name="Katayama T."/>
            <person name="Uemura T."/>
            <person name="Hattori Y."/>
        </authorList>
    </citation>
    <scope>NUCLEOTIDE SEQUENCE [LARGE SCALE GENOMIC DNA]</scope>
    <source>
        <strain evidence="2 3">PK-24</strain>
    </source>
</reference>
<evidence type="ECO:0000313" key="3">
    <source>
        <dbReference type="Proteomes" id="UP001378960"/>
    </source>
</evidence>
<proteinExistence type="predicted"/>
<comment type="caution">
    <text evidence="2">The sequence shown here is derived from an EMBL/GenBank/DDBJ whole genome shotgun (WGS) entry which is preliminary data.</text>
</comment>
<dbReference type="AlphaFoldDB" id="A0AAV5RAE8"/>
<keyword evidence="3" id="KW-1185">Reference proteome</keyword>
<keyword evidence="1" id="KW-0812">Transmembrane</keyword>
<dbReference type="Proteomes" id="UP001378960">
    <property type="component" value="Unassembled WGS sequence"/>
</dbReference>
<name>A0AAV5RAE8_PICKL</name>
<feature type="transmembrane region" description="Helical" evidence="1">
    <location>
        <begin position="57"/>
        <end position="77"/>
    </location>
</feature>
<feature type="transmembrane region" description="Helical" evidence="1">
    <location>
        <begin position="6"/>
        <end position="25"/>
    </location>
</feature>
<accession>A0AAV5RAE8</accession>
<keyword evidence="1" id="KW-1133">Transmembrane helix</keyword>
<organism evidence="2 3">
    <name type="scientific">Pichia kluyveri</name>
    <name type="common">Yeast</name>
    <dbReference type="NCBI Taxonomy" id="36015"/>
    <lineage>
        <taxon>Eukaryota</taxon>
        <taxon>Fungi</taxon>
        <taxon>Dikarya</taxon>
        <taxon>Ascomycota</taxon>
        <taxon>Saccharomycotina</taxon>
        <taxon>Pichiomycetes</taxon>
        <taxon>Pichiales</taxon>
        <taxon>Pichiaceae</taxon>
        <taxon>Pichia</taxon>
    </lineage>
</organism>
<dbReference type="PANTHER" id="PTHR28029:SF1">
    <property type="entry name" value="PROTEIN ILM1"/>
    <property type="match status" value="1"/>
</dbReference>
<keyword evidence="1" id="KW-0472">Membrane</keyword>